<organism evidence="2 3">
    <name type="scientific">Sphingobacterium detergens</name>
    <dbReference type="NCBI Taxonomy" id="1145106"/>
    <lineage>
        <taxon>Bacteria</taxon>
        <taxon>Pseudomonadati</taxon>
        <taxon>Bacteroidota</taxon>
        <taxon>Sphingobacteriia</taxon>
        <taxon>Sphingobacteriales</taxon>
        <taxon>Sphingobacteriaceae</taxon>
        <taxon>Sphingobacterium</taxon>
    </lineage>
</organism>
<evidence type="ECO:0000256" key="1">
    <source>
        <dbReference type="SAM" id="MobiDB-lite"/>
    </source>
</evidence>
<gene>
    <name evidence="2" type="ORF">DFQ12_0200</name>
</gene>
<name>A0A420BF98_SPHD1</name>
<dbReference type="AlphaFoldDB" id="A0A420BF98"/>
<accession>A0A420BF98</accession>
<feature type="region of interest" description="Disordered" evidence="1">
    <location>
        <begin position="1"/>
        <end position="24"/>
    </location>
</feature>
<keyword evidence="3" id="KW-1185">Reference proteome</keyword>
<reference evidence="2 3" key="1">
    <citation type="submission" date="2018-09" db="EMBL/GenBank/DDBJ databases">
        <title>Genomic Encyclopedia of Type Strains, Phase III (KMG-III): the genomes of soil and plant-associated and newly described type strains.</title>
        <authorList>
            <person name="Whitman W."/>
        </authorList>
    </citation>
    <scope>NUCLEOTIDE SEQUENCE [LARGE SCALE GENOMIC DNA]</scope>
    <source>
        <strain evidence="2 3">CECT 7938</strain>
    </source>
</reference>
<dbReference type="EMBL" id="RAPY01000001">
    <property type="protein sequence ID" value="RKE55369.1"/>
    <property type="molecule type" value="Genomic_DNA"/>
</dbReference>
<evidence type="ECO:0000313" key="3">
    <source>
        <dbReference type="Proteomes" id="UP000286246"/>
    </source>
</evidence>
<sequence length="74" mass="7642">MALFQLNSGGDPTDPQDYTPNASPICPSGTNQVCSITATDDGTGHPVINTAVLQAMVRALNSRTSNPPTVTLKA</sequence>
<dbReference type="Proteomes" id="UP000286246">
    <property type="component" value="Unassembled WGS sequence"/>
</dbReference>
<evidence type="ECO:0000313" key="2">
    <source>
        <dbReference type="EMBL" id="RKE55369.1"/>
    </source>
</evidence>
<proteinExistence type="predicted"/>
<comment type="caution">
    <text evidence="2">The sequence shown here is derived from an EMBL/GenBank/DDBJ whole genome shotgun (WGS) entry which is preliminary data.</text>
</comment>
<protein>
    <submittedName>
        <fullName evidence="2">Uncharacterized protein</fullName>
    </submittedName>
</protein>